<dbReference type="EMBL" id="AP024233">
    <property type="protein sequence ID" value="BCO08887.1"/>
    <property type="molecule type" value="Genomic_DNA"/>
</dbReference>
<dbReference type="CDD" id="cd12797">
    <property type="entry name" value="M23_peptidase"/>
    <property type="match status" value="1"/>
</dbReference>
<feature type="coiled-coil region" evidence="1">
    <location>
        <begin position="165"/>
        <end position="251"/>
    </location>
</feature>
<dbReference type="Pfam" id="PF01551">
    <property type="entry name" value="Peptidase_M23"/>
    <property type="match status" value="1"/>
</dbReference>
<evidence type="ECO:0000256" key="1">
    <source>
        <dbReference type="SAM" id="Coils"/>
    </source>
</evidence>
<keyword evidence="4" id="KW-1185">Reference proteome</keyword>
<dbReference type="InterPro" id="IPR050570">
    <property type="entry name" value="Cell_wall_metabolism_enzyme"/>
</dbReference>
<name>A0A915U5B2_9BACT</name>
<dbReference type="AlphaFoldDB" id="A0A915U5B2"/>
<gene>
    <name evidence="3" type="ORF">GF1_12630</name>
</gene>
<proteinExistence type="predicted"/>
<dbReference type="GO" id="GO:0004222">
    <property type="term" value="F:metalloendopeptidase activity"/>
    <property type="evidence" value="ECO:0007669"/>
    <property type="project" value="TreeGrafter"/>
</dbReference>
<dbReference type="InterPro" id="IPR011055">
    <property type="entry name" value="Dup_hybrid_motif"/>
</dbReference>
<dbReference type="InterPro" id="IPR016047">
    <property type="entry name" value="M23ase_b-sheet_dom"/>
</dbReference>
<evidence type="ECO:0000313" key="4">
    <source>
        <dbReference type="Proteomes" id="UP001063350"/>
    </source>
</evidence>
<accession>A0A915U5B2</accession>
<dbReference type="Gene3D" id="6.10.250.3150">
    <property type="match status" value="1"/>
</dbReference>
<organism evidence="3 4">
    <name type="scientific">Desulfolithobacter dissulfuricans</name>
    <dbReference type="NCBI Taxonomy" id="2795293"/>
    <lineage>
        <taxon>Bacteria</taxon>
        <taxon>Pseudomonadati</taxon>
        <taxon>Thermodesulfobacteriota</taxon>
        <taxon>Desulfobulbia</taxon>
        <taxon>Desulfobulbales</taxon>
        <taxon>Desulfobulbaceae</taxon>
        <taxon>Desulfolithobacter</taxon>
    </lineage>
</organism>
<dbReference type="Proteomes" id="UP001063350">
    <property type="component" value="Chromosome"/>
</dbReference>
<dbReference type="SUPFAM" id="SSF51261">
    <property type="entry name" value="Duplicated hybrid motif"/>
    <property type="match status" value="1"/>
</dbReference>
<keyword evidence="1" id="KW-0175">Coiled coil</keyword>
<protein>
    <submittedName>
        <fullName evidence="3">Peptidase M23</fullName>
    </submittedName>
</protein>
<reference evidence="3" key="1">
    <citation type="submission" date="2020-12" db="EMBL/GenBank/DDBJ databases">
        <title>Desulfobium dissulfuricans gen. nov., sp. nov., a novel mesophilic, sulfate-reducing bacterium isolated from a deep-sea hydrothermal vent.</title>
        <authorList>
            <person name="Hashimoto Y."/>
            <person name="Tame A."/>
            <person name="Sawayama S."/>
            <person name="Miyazaki J."/>
            <person name="Takai K."/>
            <person name="Nakagawa S."/>
        </authorList>
    </citation>
    <scope>NUCLEOTIDE SEQUENCE</scope>
    <source>
        <strain evidence="3">GF1</strain>
    </source>
</reference>
<feature type="domain" description="M23ase beta-sheet core" evidence="2">
    <location>
        <begin position="289"/>
        <end position="382"/>
    </location>
</feature>
<dbReference type="PANTHER" id="PTHR21666">
    <property type="entry name" value="PEPTIDASE-RELATED"/>
    <property type="match status" value="1"/>
</dbReference>
<feature type="coiled-coil region" evidence="1">
    <location>
        <begin position="28"/>
        <end position="108"/>
    </location>
</feature>
<dbReference type="KEGG" id="ddu:GF1_12630"/>
<dbReference type="RefSeq" id="WP_267928773.1">
    <property type="nucleotide sequence ID" value="NZ_AP024233.1"/>
</dbReference>
<sequence>MKLHRWKSWLLPGCLYLLLTTGAGGWAVAKTAAEMEQHRQNIGRLRSELSSHLEKIQQTGEKETNLLEELEQIDQKLSHQKKTVATIMAQLQAQEKLLAEKEQELRKAWTIKDAVRTHLQKRLRAYYLVGRITVLDVTFSNQKLPDLMVFGDSFRRLLEYDQELMVKYRDTIEELRRARDAEQLEKSVLENFLAQAEKEKDKLARLRREKEQLLARIRTEKSLYMQAVREMQRAEQHLSLTLTRLKQQQENRTRGFVLNRGRLEPPVRGRLTRCFGERRDDDPESVDKSRGISIETPDNAPVRAVYKGKVLFAGYMRGYGNMVIIDHGLRYYTVTARLDQVLVHEGQQVETGGQIGITGDIATLFDQGLYFEIRHGARAEDPLPWFRPGSLQQ</sequence>
<evidence type="ECO:0000259" key="2">
    <source>
        <dbReference type="Pfam" id="PF01551"/>
    </source>
</evidence>
<dbReference type="PANTHER" id="PTHR21666:SF270">
    <property type="entry name" value="MUREIN HYDROLASE ACTIVATOR ENVC"/>
    <property type="match status" value="1"/>
</dbReference>
<evidence type="ECO:0000313" key="3">
    <source>
        <dbReference type="EMBL" id="BCO08887.1"/>
    </source>
</evidence>
<dbReference type="Gene3D" id="2.70.70.10">
    <property type="entry name" value="Glucose Permease (Domain IIA)"/>
    <property type="match status" value="1"/>
</dbReference>